<feature type="transmembrane region" description="Helical" evidence="1">
    <location>
        <begin position="256"/>
        <end position="275"/>
    </location>
</feature>
<gene>
    <name evidence="2" type="ORF">KHX14_08225</name>
</gene>
<feature type="transmembrane region" description="Helical" evidence="1">
    <location>
        <begin position="20"/>
        <end position="40"/>
    </location>
</feature>
<keyword evidence="1" id="KW-0812">Transmembrane</keyword>
<feature type="transmembrane region" description="Helical" evidence="1">
    <location>
        <begin position="100"/>
        <end position="119"/>
    </location>
</feature>
<protein>
    <submittedName>
        <fullName evidence="2">O-antigen ligase family protein</fullName>
    </submittedName>
</protein>
<keyword evidence="1" id="KW-1133">Transmembrane helix</keyword>
<feature type="transmembrane region" description="Helical" evidence="1">
    <location>
        <begin position="125"/>
        <end position="158"/>
    </location>
</feature>
<accession>A0A943I852</accession>
<feature type="transmembrane region" description="Helical" evidence="1">
    <location>
        <begin position="311"/>
        <end position="330"/>
    </location>
</feature>
<dbReference type="RefSeq" id="WP_303887698.1">
    <property type="nucleotide sequence ID" value="NZ_JAGZCC010000051.1"/>
</dbReference>
<evidence type="ECO:0000313" key="2">
    <source>
        <dbReference type="EMBL" id="MBS5588776.1"/>
    </source>
</evidence>
<dbReference type="GO" id="GO:0016874">
    <property type="term" value="F:ligase activity"/>
    <property type="evidence" value="ECO:0007669"/>
    <property type="project" value="UniProtKB-KW"/>
</dbReference>
<comment type="caution">
    <text evidence="2">The sequence shown here is derived from an EMBL/GenBank/DDBJ whole genome shotgun (WGS) entry which is preliminary data.</text>
</comment>
<organism evidence="2 3">
    <name type="scientific">Thomasclavelia spiroformis</name>
    <dbReference type="NCBI Taxonomy" id="29348"/>
    <lineage>
        <taxon>Bacteria</taxon>
        <taxon>Bacillati</taxon>
        <taxon>Bacillota</taxon>
        <taxon>Erysipelotrichia</taxon>
        <taxon>Erysipelotrichales</taxon>
        <taxon>Coprobacillaceae</taxon>
        <taxon>Thomasclavelia</taxon>
    </lineage>
</organism>
<evidence type="ECO:0000313" key="3">
    <source>
        <dbReference type="Proteomes" id="UP000751224"/>
    </source>
</evidence>
<evidence type="ECO:0000256" key="1">
    <source>
        <dbReference type="SAM" id="Phobius"/>
    </source>
</evidence>
<feature type="transmembrane region" description="Helical" evidence="1">
    <location>
        <begin position="170"/>
        <end position="190"/>
    </location>
</feature>
<dbReference type="AlphaFoldDB" id="A0A943I852"/>
<dbReference type="Proteomes" id="UP000751224">
    <property type="component" value="Unassembled WGS sequence"/>
</dbReference>
<keyword evidence="2" id="KW-0436">Ligase</keyword>
<feature type="transmembrane region" description="Helical" evidence="1">
    <location>
        <begin position="287"/>
        <end position="305"/>
    </location>
</feature>
<name>A0A943I852_9FIRM</name>
<sequence>MFIIMMIISMLIGNDSYYNYNFQSYIYIMIIIAISIYYIFDTNYNRKKLLLIVLLIDSFYVGINTFLQLQITPDISRILATSSEHAELIMGEISVKGIGSFGYFYSLVIIGILLAYKLLIAKNKFVYFSLLCGILILFLNAQFTMALIFFILFVFIVLIFENKKDKKNIIFKFIIVLVFLIFILNISKIIESISLYIGDDLSQRLKELNDFIMGNELTDGDIVSRKEIYQISIDSFKNNILYGSFGKHTFGGHSSILDILAAFGLIGILVFNTFYKMYKYIKNNVDINQNNIVNITFLYYLALSFFNPSHISTIVISLFITLPLFLTVFYRNKGGIFKIKIFK</sequence>
<dbReference type="EMBL" id="JAGZCC010000051">
    <property type="protein sequence ID" value="MBS5588776.1"/>
    <property type="molecule type" value="Genomic_DNA"/>
</dbReference>
<keyword evidence="1" id="KW-0472">Membrane</keyword>
<proteinExistence type="predicted"/>
<reference evidence="2" key="1">
    <citation type="submission" date="2021-02" db="EMBL/GenBank/DDBJ databases">
        <title>Infant gut strain persistence is associated with maternal origin, phylogeny, and functional potential including surface adhesion and iron acquisition.</title>
        <authorList>
            <person name="Lou Y.C."/>
        </authorList>
    </citation>
    <scope>NUCLEOTIDE SEQUENCE</scope>
    <source>
        <strain evidence="2">L3_108_000G1_dasL3_108_000G1_metabat.metabat.11</strain>
    </source>
</reference>